<dbReference type="HOGENOM" id="CLU_007337_1_2_1"/>
<accession>F8PLG8</accession>
<reference evidence="2" key="1">
    <citation type="journal article" date="2011" name="Science">
        <title>The plant cell wall-decomposing machinery underlies the functional diversity of forest fungi.</title>
        <authorList>
            <person name="Eastwood D.C."/>
            <person name="Floudas D."/>
            <person name="Binder M."/>
            <person name="Majcherczyk A."/>
            <person name="Schneider P."/>
            <person name="Aerts A."/>
            <person name="Asiegbu F.O."/>
            <person name="Baker S.E."/>
            <person name="Barry K."/>
            <person name="Bendiksby M."/>
            <person name="Blumentritt M."/>
            <person name="Coutinho P.M."/>
            <person name="Cullen D."/>
            <person name="de Vries R.P."/>
            <person name="Gathman A."/>
            <person name="Goodell B."/>
            <person name="Henrissat B."/>
            <person name="Ihrmark K."/>
            <person name="Kauserud H."/>
            <person name="Kohler A."/>
            <person name="LaButti K."/>
            <person name="Lapidus A."/>
            <person name="Lavin J.L."/>
            <person name="Lee Y.-H."/>
            <person name="Lindquist E."/>
            <person name="Lilly W."/>
            <person name="Lucas S."/>
            <person name="Morin E."/>
            <person name="Murat C."/>
            <person name="Oguiza J.A."/>
            <person name="Park J."/>
            <person name="Pisabarro A.G."/>
            <person name="Riley R."/>
            <person name="Rosling A."/>
            <person name="Salamov A."/>
            <person name="Schmidt O."/>
            <person name="Schmutz J."/>
            <person name="Skrede I."/>
            <person name="Stenlid J."/>
            <person name="Wiebenga A."/>
            <person name="Xie X."/>
            <person name="Kuees U."/>
            <person name="Hibbett D.S."/>
            <person name="Hoffmeister D."/>
            <person name="Hoegberg N."/>
            <person name="Martin F."/>
            <person name="Grigoriev I.V."/>
            <person name="Watkinson S.C."/>
        </authorList>
    </citation>
    <scope>NUCLEOTIDE SEQUENCE [LARGE SCALE GENOMIC DNA]</scope>
    <source>
        <strain evidence="2">strain S7.3</strain>
    </source>
</reference>
<name>F8PLG8_SERL3</name>
<dbReference type="STRING" id="936435.F8PLG8"/>
<dbReference type="InParanoid" id="F8PLG8"/>
<keyword evidence="2" id="KW-1185">Reference proteome</keyword>
<evidence type="ECO:0000313" key="1">
    <source>
        <dbReference type="EMBL" id="EGO02450.1"/>
    </source>
</evidence>
<dbReference type="AlphaFoldDB" id="F8PLG8"/>
<dbReference type="EMBL" id="GL945476">
    <property type="protein sequence ID" value="EGO02450.1"/>
    <property type="molecule type" value="Genomic_DNA"/>
</dbReference>
<proteinExistence type="predicted"/>
<evidence type="ECO:0000313" key="2">
    <source>
        <dbReference type="Proteomes" id="UP000008063"/>
    </source>
</evidence>
<protein>
    <submittedName>
        <fullName evidence="1">Uncharacterized protein</fullName>
    </submittedName>
</protein>
<dbReference type="Proteomes" id="UP000008063">
    <property type="component" value="Unassembled WGS sequence"/>
</dbReference>
<sequence>MCPNSCIAYTGPFSNLDKCPKCSISRYNQQILEQSKGKKLVSTQQFHTMPIGSQIQALWRDKTSAENRRHHETAAAKILKQIRCSDGDSPEEHDDFFAGSDYICAVQDGYNQSDNTVLIFSMDGAQLYKTKLSDYWMYIWVIFDISPDKHYKKKYVIPGCIIPGPNKPVNINLFLFPGLHHLSAIQKQGFACGIHLKAAYLPQGLFSLLQLQMAQE</sequence>
<organism evidence="2">
    <name type="scientific">Serpula lacrymans var. lacrymans (strain S7.3)</name>
    <name type="common">Dry rot fungus</name>
    <dbReference type="NCBI Taxonomy" id="936435"/>
    <lineage>
        <taxon>Eukaryota</taxon>
        <taxon>Fungi</taxon>
        <taxon>Dikarya</taxon>
        <taxon>Basidiomycota</taxon>
        <taxon>Agaricomycotina</taxon>
        <taxon>Agaricomycetes</taxon>
        <taxon>Agaricomycetidae</taxon>
        <taxon>Boletales</taxon>
        <taxon>Coniophorineae</taxon>
        <taxon>Serpulaceae</taxon>
        <taxon>Serpula</taxon>
    </lineage>
</organism>
<gene>
    <name evidence="1" type="ORF">SERLA73DRAFT_47977</name>
</gene>
<dbReference type="OMA" id="PGCIIPG"/>